<proteinExistence type="predicted"/>
<reference evidence="1" key="1">
    <citation type="journal article" date="2015" name="Genome Announc.">
        <title>Draft Genome Sequence of Tolypothrix boutellei Strain VB521301.</title>
        <authorList>
            <person name="Chandrababunaidu M.M."/>
            <person name="Singh D."/>
            <person name="Sen D."/>
            <person name="Bhan S."/>
            <person name="Das S."/>
            <person name="Gupta A."/>
            <person name="Adhikary S.P."/>
            <person name="Tripathy S."/>
        </authorList>
    </citation>
    <scope>NUCLEOTIDE SEQUENCE</scope>
    <source>
        <strain evidence="1">VB521301</strain>
    </source>
</reference>
<protein>
    <submittedName>
        <fullName evidence="1">Uncharacterized protein</fullName>
    </submittedName>
</protein>
<dbReference type="EMBL" id="JHEG02000048">
    <property type="protein sequence ID" value="KIE11015.1"/>
    <property type="molecule type" value="Genomic_DNA"/>
</dbReference>
<organism evidence="1">
    <name type="scientific">Tolypothrix bouteillei VB521301</name>
    <dbReference type="NCBI Taxonomy" id="1479485"/>
    <lineage>
        <taxon>Bacteria</taxon>
        <taxon>Bacillati</taxon>
        <taxon>Cyanobacteriota</taxon>
        <taxon>Cyanophyceae</taxon>
        <taxon>Nostocales</taxon>
        <taxon>Tolypothrichaceae</taxon>
        <taxon>Tolypothrix</taxon>
    </lineage>
</organism>
<evidence type="ECO:0000313" key="1">
    <source>
        <dbReference type="EMBL" id="KIE11015.1"/>
    </source>
</evidence>
<comment type="caution">
    <text evidence="1">The sequence shown here is derived from an EMBL/GenBank/DDBJ whole genome shotgun (WGS) entry which is preliminary data.</text>
</comment>
<name>A0A0C1RFW3_9CYAN</name>
<dbReference type="AlphaFoldDB" id="A0A0C1RFW3"/>
<accession>A0A0C1RFW3</accession>
<sequence>MVMTEFTDDSWGDTLNIALPVKFDRLPGKIQLGKILVKGKGEMMTGFWEKQNILKHPYEFC</sequence>
<gene>
    <name evidence="1" type="ORF">DA73_0221560</name>
</gene>